<dbReference type="Gene3D" id="3.40.50.300">
    <property type="entry name" value="P-loop containing nucleotide triphosphate hydrolases"/>
    <property type="match status" value="2"/>
</dbReference>
<dbReference type="InterPro" id="IPR052511">
    <property type="entry name" value="ATP-dep_Helicase"/>
</dbReference>
<evidence type="ECO:0000256" key="8">
    <source>
        <dbReference type="ARBA" id="ARBA00023235"/>
    </source>
</evidence>
<evidence type="ECO:0000256" key="2">
    <source>
        <dbReference type="ARBA" id="ARBA00022763"/>
    </source>
</evidence>
<keyword evidence="4" id="KW-0347">Helicase</keyword>
<keyword evidence="7" id="KW-0234">DNA repair</keyword>
<dbReference type="GO" id="GO:0016887">
    <property type="term" value="F:ATP hydrolysis activity"/>
    <property type="evidence" value="ECO:0007669"/>
    <property type="project" value="TreeGrafter"/>
</dbReference>
<dbReference type="PROSITE" id="PS51194">
    <property type="entry name" value="HELICASE_CTER"/>
    <property type="match status" value="1"/>
</dbReference>
<comment type="caution">
    <text evidence="12">The sequence shown here is derived from an EMBL/GenBank/DDBJ whole genome shotgun (WGS) entry which is preliminary data.</text>
</comment>
<dbReference type="CDD" id="cd18796">
    <property type="entry name" value="SF2_C_LHR"/>
    <property type="match status" value="1"/>
</dbReference>
<keyword evidence="1" id="KW-0547">Nucleotide-binding</keyword>
<dbReference type="GO" id="GO:0004386">
    <property type="term" value="F:helicase activity"/>
    <property type="evidence" value="ECO:0007669"/>
    <property type="project" value="UniProtKB-KW"/>
</dbReference>
<dbReference type="FunCoup" id="B4D6Q0">
    <property type="interactions" value="54"/>
</dbReference>
<dbReference type="SUPFAM" id="SSF52540">
    <property type="entry name" value="P-loop containing nucleoside triphosphate hydrolases"/>
    <property type="match status" value="1"/>
</dbReference>
<dbReference type="Pfam" id="PF00271">
    <property type="entry name" value="Helicase_C"/>
    <property type="match status" value="1"/>
</dbReference>
<protein>
    <submittedName>
        <fullName evidence="12">DEAD/H associated domain protein</fullName>
    </submittedName>
</protein>
<evidence type="ECO:0000313" key="12">
    <source>
        <dbReference type="EMBL" id="EDY17851.1"/>
    </source>
</evidence>
<keyword evidence="5" id="KW-0067">ATP-binding</keyword>
<dbReference type="GO" id="GO:0005524">
    <property type="term" value="F:ATP binding"/>
    <property type="evidence" value="ECO:0007669"/>
    <property type="project" value="UniProtKB-KW"/>
</dbReference>
<dbReference type="AlphaFoldDB" id="B4D6Q0"/>
<feature type="domain" description="Helicase ATP-binding" evidence="10">
    <location>
        <begin position="30"/>
        <end position="216"/>
    </location>
</feature>
<keyword evidence="13" id="KW-1185">Reference proteome</keyword>
<dbReference type="GO" id="GO:0006281">
    <property type="term" value="P:DNA repair"/>
    <property type="evidence" value="ECO:0007669"/>
    <property type="project" value="UniProtKB-KW"/>
</dbReference>
<evidence type="ECO:0000256" key="9">
    <source>
        <dbReference type="ARBA" id="ARBA00093467"/>
    </source>
</evidence>
<keyword evidence="3" id="KW-0378">Hydrolase</keyword>
<dbReference type="PANTHER" id="PTHR47962:SF3">
    <property type="entry name" value="LARGE ATP-DEPENDENT HELICASE-RELATED PROTEIN"/>
    <property type="match status" value="1"/>
</dbReference>
<dbReference type="InterPro" id="IPR017170">
    <property type="entry name" value="Lhr-like"/>
</dbReference>
<feature type="domain" description="Helicase C-terminal" evidence="11">
    <location>
        <begin position="249"/>
        <end position="406"/>
    </location>
</feature>
<dbReference type="eggNOG" id="COG1201">
    <property type="taxonomic scope" value="Bacteria"/>
</dbReference>
<dbReference type="InParanoid" id="B4D6Q0"/>
<comment type="similarity">
    <text evidence="9">Belongs to the Lhr helicase family. Lhr-Core subfamily.</text>
</comment>
<keyword evidence="2" id="KW-0227">DNA damage</keyword>
<dbReference type="Proteomes" id="UP000005824">
    <property type="component" value="Unassembled WGS sequence"/>
</dbReference>
<dbReference type="Pfam" id="PF19306">
    <property type="entry name" value="WHD_Lhr"/>
    <property type="match status" value="1"/>
</dbReference>
<accession>B4D6Q0</accession>
<evidence type="ECO:0000256" key="3">
    <source>
        <dbReference type="ARBA" id="ARBA00022801"/>
    </source>
</evidence>
<dbReference type="InterPro" id="IPR027417">
    <property type="entry name" value="P-loop_NTPase"/>
</dbReference>
<keyword evidence="8" id="KW-0413">Isomerase</keyword>
<reference evidence="12 13" key="1">
    <citation type="journal article" date="2011" name="J. Bacteriol.">
        <title>Genome sequence of Chthoniobacter flavus Ellin428, an aerobic heterotrophic soil bacterium.</title>
        <authorList>
            <person name="Kant R."/>
            <person name="van Passel M.W."/>
            <person name="Palva A."/>
            <person name="Lucas S."/>
            <person name="Lapidus A."/>
            <person name="Glavina Del Rio T."/>
            <person name="Dalin E."/>
            <person name="Tice H."/>
            <person name="Bruce D."/>
            <person name="Goodwin L."/>
            <person name="Pitluck S."/>
            <person name="Larimer F.W."/>
            <person name="Land M.L."/>
            <person name="Hauser L."/>
            <person name="Sangwan P."/>
            <person name="de Vos W.M."/>
            <person name="Janssen P.H."/>
            <person name="Smidt H."/>
        </authorList>
    </citation>
    <scope>NUCLEOTIDE SEQUENCE [LARGE SCALE GENOMIC DNA]</scope>
    <source>
        <strain evidence="12 13">Ellin428</strain>
    </source>
</reference>
<dbReference type="PROSITE" id="PS51192">
    <property type="entry name" value="HELICASE_ATP_BIND_1"/>
    <property type="match status" value="1"/>
</dbReference>
<dbReference type="SMART" id="SM00487">
    <property type="entry name" value="DEXDc"/>
    <property type="match status" value="1"/>
</dbReference>
<evidence type="ECO:0000256" key="5">
    <source>
        <dbReference type="ARBA" id="ARBA00022840"/>
    </source>
</evidence>
<organism evidence="12 13">
    <name type="scientific">Chthoniobacter flavus Ellin428</name>
    <dbReference type="NCBI Taxonomy" id="497964"/>
    <lineage>
        <taxon>Bacteria</taxon>
        <taxon>Pseudomonadati</taxon>
        <taxon>Verrucomicrobiota</taxon>
        <taxon>Spartobacteria</taxon>
        <taxon>Chthoniobacterales</taxon>
        <taxon>Chthoniobacteraceae</taxon>
        <taxon>Chthoniobacter</taxon>
    </lineage>
</organism>
<dbReference type="GO" id="GO:0003677">
    <property type="term" value="F:DNA binding"/>
    <property type="evidence" value="ECO:0007669"/>
    <property type="project" value="UniProtKB-KW"/>
</dbReference>
<evidence type="ECO:0000259" key="11">
    <source>
        <dbReference type="PROSITE" id="PS51194"/>
    </source>
</evidence>
<gene>
    <name evidence="12" type="ORF">CfE428DRAFT_4590</name>
</gene>
<proteinExistence type="inferred from homology"/>
<evidence type="ECO:0000259" key="10">
    <source>
        <dbReference type="PROSITE" id="PS51192"/>
    </source>
</evidence>
<evidence type="ECO:0000256" key="1">
    <source>
        <dbReference type="ARBA" id="ARBA00022741"/>
    </source>
</evidence>
<keyword evidence="6" id="KW-0238">DNA-binding</keyword>
<name>B4D6Q0_9BACT</name>
<evidence type="ECO:0000256" key="7">
    <source>
        <dbReference type="ARBA" id="ARBA00023204"/>
    </source>
</evidence>
<dbReference type="CDD" id="cd17922">
    <property type="entry name" value="DEXHc_LHR-like"/>
    <property type="match status" value="1"/>
</dbReference>
<dbReference type="RefSeq" id="WP_006981911.1">
    <property type="nucleotide sequence ID" value="NZ_ABVL01000016.1"/>
</dbReference>
<evidence type="ECO:0000256" key="4">
    <source>
        <dbReference type="ARBA" id="ARBA00022806"/>
    </source>
</evidence>
<dbReference type="STRING" id="497964.CfE428DRAFT_4590"/>
<dbReference type="InterPro" id="IPR014001">
    <property type="entry name" value="Helicase_ATP-bd"/>
</dbReference>
<sequence>MPVESSASPSAFAWFADRYGTPTPAQEAAWPRIARGENILLASPTGTGKTFAAFLGVLDELVQLHARGELRDAIHCVYVSPLRALSYDLEKNLLEPLRELYGDQPPIRVQLRTGDTTSSERARQYTKPPHFLLTTPESLCVLLSQERWLVHLSRVRWLIVDEIHALAENKRGAHLALSIERLAHHCGQLQRIGLSATIAPLDEVARFLVGTHGTCATLDVSSSKKVKLSVHTPLRKNPYPEAGYTGQRMIRELGDLIRKHQTTLVFCNVRSGAEATTYWLRENFPDLADVIECHHASLERDVRRDVEDRLKRGELRAVVCSTSLELGIDIGSVDLVVMMSTPKGVSKALQRAGRAGHNIRSISRGILMATNISDLVESCATVLLSRARQLDNVRMPESPLDVLAQHVVSMGCTEHWTRTDALALIRKAYPFRDLDAGMFDDVLDYLAGGGASLRQRYSEVFGKIVLDADGFRTREGRVRREFLQNIGVIPNVGQVQVRTKTRLLGSVEESFIRQIKIGDVFMIAGRPVRLEKITQMEAWVTKADGALPTVPRWNANKMPLSNRVAQEINAFRKELRAAFEEGRKDVDKWIAKRLDCGKANAEILLKTHLAQHELSEIPTADFLLVEELEDEEQGALHYFFHSLIGRTSNDALARVITRRLSEARGGNAIATPHDYGFVLTVAKRQRFVEADFPRLLSPEGFDEALDEALRQSDMLKYHFRNAAQTGLMVYRNYFDRQKSVRKLQWSAEVIFNVLQQHEPEHVLMREARRDALQTFIDAEGAREFLIAQTRKPVRLRRVPMVPPLSFAMYATKIKEALLVEDPYETMERLYHQWWEKIENGPHPS</sequence>
<evidence type="ECO:0000256" key="6">
    <source>
        <dbReference type="ARBA" id="ARBA00023125"/>
    </source>
</evidence>
<dbReference type="Pfam" id="PF00270">
    <property type="entry name" value="DEAD"/>
    <property type="match status" value="1"/>
</dbReference>
<dbReference type="InterPro" id="IPR001650">
    <property type="entry name" value="Helicase_C-like"/>
</dbReference>
<dbReference type="InterPro" id="IPR013701">
    <property type="entry name" value="Lhr-like_DEAD/DEAH_assoc"/>
</dbReference>
<dbReference type="Pfam" id="PF08494">
    <property type="entry name" value="DEAD_assoc"/>
    <property type="match status" value="1"/>
</dbReference>
<evidence type="ECO:0000313" key="13">
    <source>
        <dbReference type="Proteomes" id="UP000005824"/>
    </source>
</evidence>
<dbReference type="PIRSF" id="PIRSF037307">
    <property type="entry name" value="Lhr-like_helic_prd"/>
    <property type="match status" value="1"/>
</dbReference>
<dbReference type="InterPro" id="IPR011545">
    <property type="entry name" value="DEAD/DEAH_box_helicase_dom"/>
</dbReference>
<dbReference type="SMART" id="SM00490">
    <property type="entry name" value="HELICc"/>
    <property type="match status" value="1"/>
</dbReference>
<dbReference type="InterPro" id="IPR045628">
    <property type="entry name" value="Lhr_WH_dom"/>
</dbReference>
<dbReference type="PANTHER" id="PTHR47962">
    <property type="entry name" value="ATP-DEPENDENT HELICASE LHR-RELATED-RELATED"/>
    <property type="match status" value="1"/>
</dbReference>
<dbReference type="EMBL" id="ABVL01000016">
    <property type="protein sequence ID" value="EDY17851.1"/>
    <property type="molecule type" value="Genomic_DNA"/>
</dbReference>